<keyword evidence="3" id="KW-1185">Reference proteome</keyword>
<feature type="chain" id="PRO_5042865980" description="Miraculin" evidence="1">
    <location>
        <begin position="18"/>
        <end position="201"/>
    </location>
</feature>
<name>A0AAP0INK0_9MAGN</name>
<dbReference type="GO" id="GO:0004866">
    <property type="term" value="F:endopeptidase inhibitor activity"/>
    <property type="evidence" value="ECO:0007669"/>
    <property type="project" value="InterPro"/>
</dbReference>
<dbReference type="SMART" id="SM00452">
    <property type="entry name" value="STI"/>
    <property type="match status" value="1"/>
</dbReference>
<dbReference type="Pfam" id="PF00197">
    <property type="entry name" value="Kunitz_legume"/>
    <property type="match status" value="1"/>
</dbReference>
<dbReference type="InterPro" id="IPR002160">
    <property type="entry name" value="Prot_inh_Kunz-lg"/>
</dbReference>
<dbReference type="Proteomes" id="UP001419268">
    <property type="component" value="Unassembled WGS sequence"/>
</dbReference>
<sequence>MATILLPLSLLLTLVATTEPAATKTGAVVLDIDHRKVQTGTDYYVLPVIRGMGGGLTLKLKNKTCPFNVGQDRFEVSRGLPLKFIPADPKQKFVQESTDMNAVFSAATVCVQSTAWRLGNVDDKTGRRYVMSGGVTGNPGVGTLSNWFKVERYREDYKLVFCPTVCKFCKVICGDLGVFVENGERWLGLSDVPLAVMFKKA</sequence>
<dbReference type="InterPro" id="IPR011065">
    <property type="entry name" value="Kunitz_inhibitor_STI-like_sf"/>
</dbReference>
<evidence type="ECO:0000313" key="3">
    <source>
        <dbReference type="Proteomes" id="UP001419268"/>
    </source>
</evidence>
<proteinExistence type="predicted"/>
<dbReference type="EMBL" id="JBBNAG010000007">
    <property type="protein sequence ID" value="KAK9117827.1"/>
    <property type="molecule type" value="Genomic_DNA"/>
</dbReference>
<evidence type="ECO:0000256" key="1">
    <source>
        <dbReference type="SAM" id="SignalP"/>
    </source>
</evidence>
<evidence type="ECO:0008006" key="4">
    <source>
        <dbReference type="Google" id="ProtNLM"/>
    </source>
</evidence>
<dbReference type="PANTHER" id="PTHR33107">
    <property type="entry name" value="KUNITZ TRYPSIN INHIBITOR 2"/>
    <property type="match status" value="1"/>
</dbReference>
<dbReference type="PRINTS" id="PR00291">
    <property type="entry name" value="KUNITZINHBTR"/>
</dbReference>
<dbReference type="Gene3D" id="2.80.10.50">
    <property type="match status" value="1"/>
</dbReference>
<protein>
    <recommendedName>
        <fullName evidence="4">Miraculin</fullName>
    </recommendedName>
</protein>
<dbReference type="CDD" id="cd23375">
    <property type="entry name" value="beta-trefoil_STI_VvMLP-like"/>
    <property type="match status" value="1"/>
</dbReference>
<gene>
    <name evidence="2" type="ORF">Scep_015920</name>
</gene>
<feature type="signal peptide" evidence="1">
    <location>
        <begin position="1"/>
        <end position="17"/>
    </location>
</feature>
<dbReference type="PANTHER" id="PTHR33107:SF5">
    <property type="entry name" value="KUNITZ TRYPSIN INHIBITOR 5"/>
    <property type="match status" value="1"/>
</dbReference>
<organism evidence="2 3">
    <name type="scientific">Stephania cephalantha</name>
    <dbReference type="NCBI Taxonomy" id="152367"/>
    <lineage>
        <taxon>Eukaryota</taxon>
        <taxon>Viridiplantae</taxon>
        <taxon>Streptophyta</taxon>
        <taxon>Embryophyta</taxon>
        <taxon>Tracheophyta</taxon>
        <taxon>Spermatophyta</taxon>
        <taxon>Magnoliopsida</taxon>
        <taxon>Ranunculales</taxon>
        <taxon>Menispermaceae</taxon>
        <taxon>Menispermoideae</taxon>
        <taxon>Cissampelideae</taxon>
        <taxon>Stephania</taxon>
    </lineage>
</organism>
<reference evidence="2 3" key="1">
    <citation type="submission" date="2024-01" db="EMBL/GenBank/DDBJ databases">
        <title>Genome assemblies of Stephania.</title>
        <authorList>
            <person name="Yang L."/>
        </authorList>
    </citation>
    <scope>NUCLEOTIDE SEQUENCE [LARGE SCALE GENOMIC DNA]</scope>
    <source>
        <strain evidence="2">JXDWG</strain>
        <tissue evidence="2">Leaf</tissue>
    </source>
</reference>
<accession>A0AAP0INK0</accession>
<dbReference type="AlphaFoldDB" id="A0AAP0INK0"/>
<keyword evidence="1" id="KW-0732">Signal</keyword>
<comment type="caution">
    <text evidence="2">The sequence shown here is derived from an EMBL/GenBank/DDBJ whole genome shotgun (WGS) entry which is preliminary data.</text>
</comment>
<dbReference type="SUPFAM" id="SSF50386">
    <property type="entry name" value="STI-like"/>
    <property type="match status" value="1"/>
</dbReference>
<evidence type="ECO:0000313" key="2">
    <source>
        <dbReference type="EMBL" id="KAK9117827.1"/>
    </source>
</evidence>